<evidence type="ECO:0000313" key="3">
    <source>
        <dbReference type="Proteomes" id="UP000314294"/>
    </source>
</evidence>
<dbReference type="AlphaFoldDB" id="A0A4Z2HQF0"/>
<keyword evidence="3" id="KW-1185">Reference proteome</keyword>
<accession>A0A4Z2HQF0</accession>
<proteinExistence type="predicted"/>
<name>A0A4Z2HQF0_9TELE</name>
<dbReference type="OrthoDB" id="10400663at2759"/>
<sequence length="101" mass="11185">MGLQHMVGTCVKKLCSRIKCAQSPHVALMARLGLPASTKRCTRPRAAGNIKGRMFMMDGQLFKEKHHRVLDGRDPIQEGCDVTRQTGTSFSPCRDVKQGES</sequence>
<organism evidence="2 3">
    <name type="scientific">Liparis tanakae</name>
    <name type="common">Tanaka's snailfish</name>
    <dbReference type="NCBI Taxonomy" id="230148"/>
    <lineage>
        <taxon>Eukaryota</taxon>
        <taxon>Metazoa</taxon>
        <taxon>Chordata</taxon>
        <taxon>Craniata</taxon>
        <taxon>Vertebrata</taxon>
        <taxon>Euteleostomi</taxon>
        <taxon>Actinopterygii</taxon>
        <taxon>Neopterygii</taxon>
        <taxon>Teleostei</taxon>
        <taxon>Neoteleostei</taxon>
        <taxon>Acanthomorphata</taxon>
        <taxon>Eupercaria</taxon>
        <taxon>Perciformes</taxon>
        <taxon>Cottioidei</taxon>
        <taxon>Cottales</taxon>
        <taxon>Liparidae</taxon>
        <taxon>Liparis</taxon>
    </lineage>
</organism>
<feature type="region of interest" description="Disordered" evidence="1">
    <location>
        <begin position="77"/>
        <end position="101"/>
    </location>
</feature>
<protein>
    <submittedName>
        <fullName evidence="2">Uncharacterized protein</fullName>
    </submittedName>
</protein>
<gene>
    <name evidence="2" type="ORF">EYF80_021770</name>
</gene>
<evidence type="ECO:0000256" key="1">
    <source>
        <dbReference type="SAM" id="MobiDB-lite"/>
    </source>
</evidence>
<dbReference type="EMBL" id="SRLO01000196">
    <property type="protein sequence ID" value="TNN67978.1"/>
    <property type="molecule type" value="Genomic_DNA"/>
</dbReference>
<dbReference type="Proteomes" id="UP000314294">
    <property type="component" value="Unassembled WGS sequence"/>
</dbReference>
<evidence type="ECO:0000313" key="2">
    <source>
        <dbReference type="EMBL" id="TNN67978.1"/>
    </source>
</evidence>
<comment type="caution">
    <text evidence="2">The sequence shown here is derived from an EMBL/GenBank/DDBJ whole genome shotgun (WGS) entry which is preliminary data.</text>
</comment>
<reference evidence="2 3" key="1">
    <citation type="submission" date="2019-03" db="EMBL/GenBank/DDBJ databases">
        <title>First draft genome of Liparis tanakae, snailfish: a comprehensive survey of snailfish specific genes.</title>
        <authorList>
            <person name="Kim W."/>
            <person name="Song I."/>
            <person name="Jeong J.-H."/>
            <person name="Kim D."/>
            <person name="Kim S."/>
            <person name="Ryu S."/>
            <person name="Song J.Y."/>
            <person name="Lee S.K."/>
        </authorList>
    </citation>
    <scope>NUCLEOTIDE SEQUENCE [LARGE SCALE GENOMIC DNA]</scope>
    <source>
        <tissue evidence="2">Muscle</tissue>
    </source>
</reference>